<dbReference type="InterPro" id="IPR010992">
    <property type="entry name" value="IHF-like_DNA-bd_dom_sf"/>
</dbReference>
<dbReference type="SMART" id="SM00411">
    <property type="entry name" value="BHL"/>
    <property type="match status" value="1"/>
</dbReference>
<evidence type="ECO:0000256" key="1">
    <source>
        <dbReference type="ARBA" id="ARBA00010529"/>
    </source>
</evidence>
<sequence length="103" mass="11427">MNKSELIEALAEKIELPVRETAAITKTIIDAMSDALVEGDSIEIRGFGSFTVKQYGAYTGRNPKSGEKISVAPKKLPFFKVGKDLRERVDAEAKQQSKKKKKK</sequence>
<dbReference type="Pfam" id="PF00216">
    <property type="entry name" value="Bac_DNA_binding"/>
    <property type="match status" value="1"/>
</dbReference>
<dbReference type="GO" id="GO:0030527">
    <property type="term" value="F:structural constituent of chromatin"/>
    <property type="evidence" value="ECO:0007669"/>
    <property type="project" value="InterPro"/>
</dbReference>
<dbReference type="PANTHER" id="PTHR33175:SF5">
    <property type="entry name" value="INTEGRATION HOST FACTOR SUBUNIT BETA"/>
    <property type="match status" value="1"/>
</dbReference>
<dbReference type="GO" id="GO:0003677">
    <property type="term" value="F:DNA binding"/>
    <property type="evidence" value="ECO:0007669"/>
    <property type="project" value="UniProtKB-KW"/>
</dbReference>
<organism evidence="4 5">
    <name type="scientific">Candidatus Electrothrix marina</name>
    <dbReference type="NCBI Taxonomy" id="1859130"/>
    <lineage>
        <taxon>Bacteria</taxon>
        <taxon>Pseudomonadati</taxon>
        <taxon>Thermodesulfobacteriota</taxon>
        <taxon>Desulfobulbia</taxon>
        <taxon>Desulfobulbales</taxon>
        <taxon>Desulfobulbaceae</taxon>
        <taxon>Candidatus Electrothrix</taxon>
    </lineage>
</organism>
<keyword evidence="2" id="KW-0238">DNA-binding</keyword>
<dbReference type="InterPro" id="IPR000119">
    <property type="entry name" value="Hist_DNA-bd"/>
</dbReference>
<evidence type="ECO:0000313" key="4">
    <source>
        <dbReference type="EMBL" id="RWX52189.1"/>
    </source>
</evidence>
<dbReference type="AlphaFoldDB" id="A0A444JGH2"/>
<dbReference type="Proteomes" id="UP000288892">
    <property type="component" value="Unassembled WGS sequence"/>
</dbReference>
<dbReference type="CDD" id="cd13836">
    <property type="entry name" value="IHF_B"/>
    <property type="match status" value="1"/>
</dbReference>
<dbReference type="EMBL" id="MTKS01000030">
    <property type="protein sequence ID" value="RWX52189.1"/>
    <property type="molecule type" value="Genomic_DNA"/>
</dbReference>
<proteinExistence type="inferred from homology"/>
<gene>
    <name evidence="4" type="ORF">VU01_10301</name>
</gene>
<dbReference type="SUPFAM" id="SSF47729">
    <property type="entry name" value="IHF-like DNA-binding proteins"/>
    <property type="match status" value="1"/>
</dbReference>
<reference evidence="4 5" key="1">
    <citation type="submission" date="2017-01" db="EMBL/GenBank/DDBJ databases">
        <title>The cable genome- insights into the physiology and evolution of filamentous bacteria capable of sulfide oxidation via long distance electron transfer.</title>
        <authorList>
            <person name="Schreiber L."/>
            <person name="Bjerg J.T."/>
            <person name="Boggild A."/>
            <person name="Van De Vossenberg J."/>
            <person name="Meysman F."/>
            <person name="Nielsen L.P."/>
            <person name="Schramm A."/>
            <person name="Kjeldsen K.U."/>
        </authorList>
    </citation>
    <scope>NUCLEOTIDE SEQUENCE [LARGE SCALE GENOMIC DNA]</scope>
    <source>
        <strain evidence="4">A5</strain>
    </source>
</reference>
<dbReference type="GO" id="GO:0005829">
    <property type="term" value="C:cytosol"/>
    <property type="evidence" value="ECO:0007669"/>
    <property type="project" value="TreeGrafter"/>
</dbReference>
<name>A0A444JGH2_9BACT</name>
<evidence type="ECO:0000313" key="5">
    <source>
        <dbReference type="Proteomes" id="UP000288892"/>
    </source>
</evidence>
<evidence type="ECO:0000256" key="2">
    <source>
        <dbReference type="ARBA" id="ARBA00023125"/>
    </source>
</evidence>
<protein>
    <submittedName>
        <fullName evidence="4">Integration host factor subunit beta</fullName>
    </submittedName>
</protein>
<comment type="similarity">
    <text evidence="1 3">Belongs to the bacterial histone-like protein family.</text>
</comment>
<dbReference type="PRINTS" id="PR01727">
    <property type="entry name" value="DNABINDINGHU"/>
</dbReference>
<comment type="caution">
    <text evidence="4">The sequence shown here is derived from an EMBL/GenBank/DDBJ whole genome shotgun (WGS) entry which is preliminary data.</text>
</comment>
<accession>A0A444JGH2</accession>
<dbReference type="Gene3D" id="4.10.520.10">
    <property type="entry name" value="IHF-like DNA-binding proteins"/>
    <property type="match status" value="1"/>
</dbReference>
<evidence type="ECO:0000256" key="3">
    <source>
        <dbReference type="RuleBase" id="RU003939"/>
    </source>
</evidence>
<dbReference type="PANTHER" id="PTHR33175">
    <property type="entry name" value="DNA-BINDING PROTEIN HU"/>
    <property type="match status" value="1"/>
</dbReference>
<keyword evidence="5" id="KW-1185">Reference proteome</keyword>